<dbReference type="PANTHER" id="PTHR10629">
    <property type="entry name" value="CYTOSINE-SPECIFIC METHYLTRANSFERASE"/>
    <property type="match status" value="1"/>
</dbReference>
<evidence type="ECO:0000256" key="2">
    <source>
        <dbReference type="ARBA" id="ARBA00022603"/>
    </source>
</evidence>
<evidence type="ECO:0000256" key="1">
    <source>
        <dbReference type="ARBA" id="ARBA00011975"/>
    </source>
</evidence>
<dbReference type="GeneID" id="9687306"/>
<evidence type="ECO:0000256" key="4">
    <source>
        <dbReference type="ARBA" id="ARBA00022691"/>
    </source>
</evidence>
<evidence type="ECO:0000256" key="5">
    <source>
        <dbReference type="SAM" id="MobiDB-lite"/>
    </source>
</evidence>
<keyword evidence="3" id="KW-0808">Transferase</keyword>
<dbReference type="InterPro" id="IPR050390">
    <property type="entry name" value="C5-Methyltransferase"/>
</dbReference>
<keyword evidence="4" id="KW-0949">S-adenosyl-L-methionine</keyword>
<dbReference type="RefSeq" id="XP_003061866.1">
    <property type="nucleotide sequence ID" value="XM_003061820.1"/>
</dbReference>
<dbReference type="InterPro" id="IPR001525">
    <property type="entry name" value="C5_MeTfrase"/>
</dbReference>
<evidence type="ECO:0000256" key="3">
    <source>
        <dbReference type="ARBA" id="ARBA00022679"/>
    </source>
</evidence>
<dbReference type="EMBL" id="GG663745">
    <property type="protein sequence ID" value="EEH53578.1"/>
    <property type="molecule type" value="Genomic_DNA"/>
</dbReference>
<dbReference type="SUPFAM" id="SSF53335">
    <property type="entry name" value="S-adenosyl-L-methionine-dependent methyltransferases"/>
    <property type="match status" value="1"/>
</dbReference>
<dbReference type="AlphaFoldDB" id="C1N2G0"/>
<sequence>MGSGRPYERMHVDRYYHTRMRHDGVDGAGGGGKTNRHRSTRGGGGGHAAAAWKRNYLPANTLKHDVYGIGGLPPLNSACGDLKTPWPGSRRGTLYNHWCAELGKTDAARAEAIRRDFLSRHISPPTPRFQSRHTATLPFNSAASDAFELHPDIIASYGPSTVRPGQTGADLPENLIPKKTDKREKAEWYKLRFGRLKLDGVAATITAQGPEPSHGSWFHPDYVGRRRRRVLSHTGPHTTALACILSVRECARLQTFPDHFEFVSGHGASDAGVKQSLRGLGNARATRVGEEYRMVGNAVPPLLATRVGDAFLRANFSPVSDDESA</sequence>
<organism evidence="7">
    <name type="scientific">Micromonas pusilla (strain CCMP1545)</name>
    <name type="common">Picoplanktonic green alga</name>
    <dbReference type="NCBI Taxonomy" id="564608"/>
    <lineage>
        <taxon>Eukaryota</taxon>
        <taxon>Viridiplantae</taxon>
        <taxon>Chlorophyta</taxon>
        <taxon>Mamiellophyceae</taxon>
        <taxon>Mamiellales</taxon>
        <taxon>Mamiellaceae</taxon>
        <taxon>Micromonas</taxon>
    </lineage>
</organism>
<evidence type="ECO:0000313" key="7">
    <source>
        <dbReference type="Proteomes" id="UP000001876"/>
    </source>
</evidence>
<dbReference type="PANTHER" id="PTHR10629:SF52">
    <property type="entry name" value="DNA (CYTOSINE-5)-METHYLTRANSFERASE 1"/>
    <property type="match status" value="1"/>
</dbReference>
<keyword evidence="7" id="KW-1185">Reference proteome</keyword>
<dbReference type="Gene3D" id="3.90.120.10">
    <property type="entry name" value="DNA Methylase, subunit A, domain 2"/>
    <property type="match status" value="2"/>
</dbReference>
<name>C1N2G0_MICPC</name>
<keyword evidence="2" id="KW-0489">Methyltransferase</keyword>
<accession>C1N2G0</accession>
<dbReference type="Pfam" id="PF00145">
    <property type="entry name" value="DNA_methylase"/>
    <property type="match status" value="1"/>
</dbReference>
<dbReference type="GO" id="GO:0032259">
    <property type="term" value="P:methylation"/>
    <property type="evidence" value="ECO:0007669"/>
    <property type="project" value="UniProtKB-KW"/>
</dbReference>
<reference evidence="6 7" key="1">
    <citation type="journal article" date="2009" name="Science">
        <title>Green evolution and dynamic adaptations revealed by genomes of the marine picoeukaryotes Micromonas.</title>
        <authorList>
            <person name="Worden A.Z."/>
            <person name="Lee J.H."/>
            <person name="Mock T."/>
            <person name="Rouze P."/>
            <person name="Simmons M.P."/>
            <person name="Aerts A.L."/>
            <person name="Allen A.E."/>
            <person name="Cuvelier M.L."/>
            <person name="Derelle E."/>
            <person name="Everett M.V."/>
            <person name="Foulon E."/>
            <person name="Grimwood J."/>
            <person name="Gundlach H."/>
            <person name="Henrissat B."/>
            <person name="Napoli C."/>
            <person name="McDonald S.M."/>
            <person name="Parker M.S."/>
            <person name="Rombauts S."/>
            <person name="Salamov A."/>
            <person name="Von Dassow P."/>
            <person name="Badger J.H."/>
            <person name="Coutinho P.M."/>
            <person name="Demir E."/>
            <person name="Dubchak I."/>
            <person name="Gentemann C."/>
            <person name="Eikrem W."/>
            <person name="Gready J.E."/>
            <person name="John U."/>
            <person name="Lanier W."/>
            <person name="Lindquist E.A."/>
            <person name="Lucas S."/>
            <person name="Mayer K.F."/>
            <person name="Moreau H."/>
            <person name="Not F."/>
            <person name="Otillar R."/>
            <person name="Panaud O."/>
            <person name="Pangilinan J."/>
            <person name="Paulsen I."/>
            <person name="Piegu B."/>
            <person name="Poliakov A."/>
            <person name="Robbens S."/>
            <person name="Schmutz J."/>
            <person name="Toulza E."/>
            <person name="Wyss T."/>
            <person name="Zelensky A."/>
            <person name="Zhou K."/>
            <person name="Armbrust E.V."/>
            <person name="Bhattacharya D."/>
            <person name="Goodenough U.W."/>
            <person name="Van de Peer Y."/>
            <person name="Grigoriev I.V."/>
        </authorList>
    </citation>
    <scope>NUCLEOTIDE SEQUENCE [LARGE SCALE GENOMIC DNA]</scope>
    <source>
        <strain evidence="6 7">CCMP1545</strain>
    </source>
</reference>
<feature type="region of interest" description="Disordered" evidence="5">
    <location>
        <begin position="21"/>
        <end position="47"/>
    </location>
</feature>
<proteinExistence type="predicted"/>
<dbReference type="EC" id="2.1.1.37" evidence="1"/>
<dbReference type="GO" id="GO:0003886">
    <property type="term" value="F:DNA (cytosine-5-)-methyltransferase activity"/>
    <property type="evidence" value="ECO:0007669"/>
    <property type="project" value="UniProtKB-EC"/>
</dbReference>
<dbReference type="Proteomes" id="UP000001876">
    <property type="component" value="Unassembled WGS sequence"/>
</dbReference>
<evidence type="ECO:0000313" key="6">
    <source>
        <dbReference type="EMBL" id="EEH53578.1"/>
    </source>
</evidence>
<protein>
    <recommendedName>
        <fullName evidence="1">DNA (cytosine-5-)-methyltransferase</fullName>
        <ecNumber evidence="1">2.1.1.37</ecNumber>
    </recommendedName>
</protein>
<gene>
    <name evidence="6" type="ORF">MICPUCDRAFT_51514</name>
</gene>
<dbReference type="KEGG" id="mpp:MICPUCDRAFT_51514"/>
<dbReference type="OrthoDB" id="275278at2759"/>
<dbReference type="InterPro" id="IPR029063">
    <property type="entry name" value="SAM-dependent_MTases_sf"/>
</dbReference>